<reference evidence="1" key="1">
    <citation type="submission" date="2023-02" db="EMBL/GenBank/DDBJ databases">
        <title>Genome of toxic invasive species Heracleum sosnowskyi carries increased number of genes despite the absence of recent whole-genome duplications.</title>
        <authorList>
            <person name="Schelkunov M."/>
            <person name="Shtratnikova V."/>
            <person name="Makarenko M."/>
            <person name="Klepikova A."/>
            <person name="Omelchenko D."/>
            <person name="Novikova G."/>
            <person name="Obukhova E."/>
            <person name="Bogdanov V."/>
            <person name="Penin A."/>
            <person name="Logacheva M."/>
        </authorList>
    </citation>
    <scope>NUCLEOTIDE SEQUENCE</scope>
    <source>
        <strain evidence="1">Hsosn_3</strain>
        <tissue evidence="1">Leaf</tissue>
    </source>
</reference>
<dbReference type="Proteomes" id="UP001237642">
    <property type="component" value="Unassembled WGS sequence"/>
</dbReference>
<reference evidence="1" key="2">
    <citation type="submission" date="2023-05" db="EMBL/GenBank/DDBJ databases">
        <authorList>
            <person name="Schelkunov M.I."/>
        </authorList>
    </citation>
    <scope>NUCLEOTIDE SEQUENCE</scope>
    <source>
        <strain evidence="1">Hsosn_3</strain>
        <tissue evidence="1">Leaf</tissue>
    </source>
</reference>
<protein>
    <submittedName>
        <fullName evidence="1">Uncharacterized protein</fullName>
    </submittedName>
</protein>
<evidence type="ECO:0000313" key="2">
    <source>
        <dbReference type="Proteomes" id="UP001237642"/>
    </source>
</evidence>
<sequence>MDHSHSTQRENNLTTFTFRKNLYFFRRTNSLIVGSSGTTSDSVVNDHKHENIGSGRELIEEVKEKSIIRMSEKRVKVFPPLLSSLNRNGRPKFSLQTVREEGRLQIMVVPNHFSEVVRTPQGGDRVRMEFLKTGAD</sequence>
<accession>A0AAD8M3W0</accession>
<evidence type="ECO:0000313" key="1">
    <source>
        <dbReference type="EMBL" id="KAK1358368.1"/>
    </source>
</evidence>
<organism evidence="1 2">
    <name type="scientific">Heracleum sosnowskyi</name>
    <dbReference type="NCBI Taxonomy" id="360622"/>
    <lineage>
        <taxon>Eukaryota</taxon>
        <taxon>Viridiplantae</taxon>
        <taxon>Streptophyta</taxon>
        <taxon>Embryophyta</taxon>
        <taxon>Tracheophyta</taxon>
        <taxon>Spermatophyta</taxon>
        <taxon>Magnoliopsida</taxon>
        <taxon>eudicotyledons</taxon>
        <taxon>Gunneridae</taxon>
        <taxon>Pentapetalae</taxon>
        <taxon>asterids</taxon>
        <taxon>campanulids</taxon>
        <taxon>Apiales</taxon>
        <taxon>Apiaceae</taxon>
        <taxon>Apioideae</taxon>
        <taxon>apioid superclade</taxon>
        <taxon>Tordylieae</taxon>
        <taxon>Tordyliinae</taxon>
        <taxon>Heracleum</taxon>
    </lineage>
</organism>
<dbReference type="EMBL" id="JAUIZM010000011">
    <property type="protein sequence ID" value="KAK1358368.1"/>
    <property type="molecule type" value="Genomic_DNA"/>
</dbReference>
<comment type="caution">
    <text evidence="1">The sequence shown here is derived from an EMBL/GenBank/DDBJ whole genome shotgun (WGS) entry which is preliminary data.</text>
</comment>
<gene>
    <name evidence="1" type="ORF">POM88_051624</name>
</gene>
<keyword evidence="2" id="KW-1185">Reference proteome</keyword>
<proteinExistence type="predicted"/>
<dbReference type="AlphaFoldDB" id="A0AAD8M3W0"/>
<name>A0AAD8M3W0_9APIA</name>